<feature type="region of interest" description="Disordered" evidence="6">
    <location>
        <begin position="1"/>
        <end position="39"/>
    </location>
</feature>
<evidence type="ECO:0000256" key="4">
    <source>
        <dbReference type="ARBA" id="ARBA00024746"/>
    </source>
</evidence>
<keyword evidence="7" id="KW-0966">Cell projection</keyword>
<reference evidence="7" key="2">
    <citation type="submission" date="2020-02" db="EMBL/GenBank/DDBJ databases">
        <authorList>
            <consortium name="NCBI Pathogen Detection Project"/>
        </authorList>
    </citation>
    <scope>NUCLEOTIDE SEQUENCE</scope>
    <source>
        <strain evidence="7">MA.CK_97/00011857</strain>
    </source>
</reference>
<name>A0A757C3J7_SALER</name>
<comment type="function">
    <text evidence="4 5">Required for flagellar hook formation. May act as a scaffolding protein.</text>
</comment>
<evidence type="ECO:0000256" key="3">
    <source>
        <dbReference type="ARBA" id="ARBA00022795"/>
    </source>
</evidence>
<dbReference type="Pfam" id="PF03963">
    <property type="entry name" value="FlgD"/>
    <property type="match status" value="1"/>
</dbReference>
<organism evidence="7">
    <name type="scientific">Salmonella enterica</name>
    <name type="common">Salmonella choleraesuis</name>
    <dbReference type="NCBI Taxonomy" id="28901"/>
    <lineage>
        <taxon>Bacteria</taxon>
        <taxon>Pseudomonadati</taxon>
        <taxon>Pseudomonadota</taxon>
        <taxon>Gammaproteobacteria</taxon>
        <taxon>Enterobacterales</taxon>
        <taxon>Enterobacteriaceae</taxon>
        <taxon>Salmonella</taxon>
    </lineage>
</organism>
<keyword evidence="3 5" id="KW-1005">Bacterial flagellum biogenesis</keyword>
<feature type="compositionally biased region" description="Polar residues" evidence="6">
    <location>
        <begin position="20"/>
        <end position="39"/>
    </location>
</feature>
<sequence length="245" mass="26904">MSVSPVMEQLNSVKYKDSHNINSKENTTKENNSSGSSTEDVMNNFMKLLVAQMQNQDPTNPMDNNQLTSQLAQFNTAAGVQQLNSTLNGVGMLVTSMQQMNAAEWVGRTVYVKGDTQIKTNDNSDAGSNKDFAFYVNSDAKEVTVSFKDEAGNVYTGKLKDVKAGFHEYTMDDLSDFKPSDPRNLKNKTFEVSFSATTNDGSSDSPEIVSLKHAEVKGVSFSQSGAILQLEPDGISMLKDIYFIK</sequence>
<keyword evidence="7" id="KW-0969">Cilium</keyword>
<dbReference type="Gene3D" id="2.60.40.4070">
    <property type="match status" value="1"/>
</dbReference>
<comment type="caution">
    <text evidence="7">The sequence shown here is derived from an EMBL/GenBank/DDBJ whole genome shotgun (WGS) entry which is preliminary data.</text>
</comment>
<evidence type="ECO:0000313" key="7">
    <source>
        <dbReference type="EMBL" id="HAG0390746.1"/>
    </source>
</evidence>
<evidence type="ECO:0000256" key="2">
    <source>
        <dbReference type="ARBA" id="ARBA00016013"/>
    </source>
</evidence>
<evidence type="ECO:0000256" key="1">
    <source>
        <dbReference type="ARBA" id="ARBA00010577"/>
    </source>
</evidence>
<dbReference type="GO" id="GO:0044781">
    <property type="term" value="P:bacterial-type flagellum organization"/>
    <property type="evidence" value="ECO:0007669"/>
    <property type="project" value="UniProtKB-UniRule"/>
</dbReference>
<accession>A0A757C3J7</accession>
<dbReference type="AlphaFoldDB" id="A0A757C3J7"/>
<proteinExistence type="inferred from homology"/>
<evidence type="ECO:0000256" key="5">
    <source>
        <dbReference type="RuleBase" id="RU362076"/>
    </source>
</evidence>
<comment type="similarity">
    <text evidence="1 5">Belongs to the FlgD family.</text>
</comment>
<keyword evidence="7" id="KW-0282">Flagellum</keyword>
<dbReference type="InterPro" id="IPR005648">
    <property type="entry name" value="FlgD"/>
</dbReference>
<reference evidence="7" key="1">
    <citation type="journal article" date="2018" name="Genome Biol.">
        <title>SKESA: strategic k-mer extension for scrupulous assemblies.</title>
        <authorList>
            <person name="Souvorov A."/>
            <person name="Agarwala R."/>
            <person name="Lipman D.J."/>
        </authorList>
    </citation>
    <scope>NUCLEOTIDE SEQUENCE</scope>
    <source>
        <strain evidence="7">MA.CK_97/00011857</strain>
    </source>
</reference>
<dbReference type="EMBL" id="DAAXCJ010000012">
    <property type="protein sequence ID" value="HAG0390746.1"/>
    <property type="molecule type" value="Genomic_DNA"/>
</dbReference>
<dbReference type="Gene3D" id="2.30.30.910">
    <property type="match status" value="1"/>
</dbReference>
<gene>
    <name evidence="7" type="ORF">G8S59_004043</name>
</gene>
<protein>
    <recommendedName>
        <fullName evidence="2 5">Basal-body rod modification protein FlgD</fullName>
    </recommendedName>
</protein>
<evidence type="ECO:0000256" key="6">
    <source>
        <dbReference type="SAM" id="MobiDB-lite"/>
    </source>
</evidence>